<reference evidence="1 2" key="1">
    <citation type="submission" date="2018-11" db="EMBL/GenBank/DDBJ databases">
        <authorList>
            <person name="Zhou Z."/>
            <person name="Wang G."/>
        </authorList>
    </citation>
    <scope>NUCLEOTIDE SEQUENCE [LARGE SCALE GENOMIC DNA]</scope>
    <source>
        <strain evidence="1 2">KCTC52004</strain>
    </source>
</reference>
<comment type="caution">
    <text evidence="1">The sequence shown here is derived from an EMBL/GenBank/DDBJ whole genome shotgun (WGS) entry which is preliminary data.</text>
</comment>
<accession>A0A3P1BN36</accession>
<organism evidence="1 2">
    <name type="scientific">Larkinella rosea</name>
    <dbReference type="NCBI Taxonomy" id="2025312"/>
    <lineage>
        <taxon>Bacteria</taxon>
        <taxon>Pseudomonadati</taxon>
        <taxon>Bacteroidota</taxon>
        <taxon>Cytophagia</taxon>
        <taxon>Cytophagales</taxon>
        <taxon>Spirosomataceae</taxon>
        <taxon>Larkinella</taxon>
    </lineage>
</organism>
<evidence type="ECO:0008006" key="3">
    <source>
        <dbReference type="Google" id="ProtNLM"/>
    </source>
</evidence>
<keyword evidence="2" id="KW-1185">Reference proteome</keyword>
<evidence type="ECO:0000313" key="1">
    <source>
        <dbReference type="EMBL" id="RRB02497.1"/>
    </source>
</evidence>
<gene>
    <name evidence="1" type="ORF">EHT25_18755</name>
</gene>
<evidence type="ECO:0000313" key="2">
    <source>
        <dbReference type="Proteomes" id="UP000271925"/>
    </source>
</evidence>
<name>A0A3P1BN36_9BACT</name>
<sequence length="75" mass="8584">MNVLVFRTNINSAQRLHKAACRLCKLRGVCRWSVDMEDRDCVLRIEAPEDSAEPYSEQTVIRMLTKAGLECEVLT</sequence>
<proteinExistence type="predicted"/>
<protein>
    <recommendedName>
        <fullName evidence="3">Copper chaperone</fullName>
    </recommendedName>
</protein>
<dbReference type="Proteomes" id="UP000271925">
    <property type="component" value="Unassembled WGS sequence"/>
</dbReference>
<dbReference type="AlphaFoldDB" id="A0A3P1BN36"/>
<dbReference type="OrthoDB" id="1036397at2"/>
<dbReference type="EMBL" id="RQJO01000009">
    <property type="protein sequence ID" value="RRB02497.1"/>
    <property type="molecule type" value="Genomic_DNA"/>
</dbReference>
<dbReference type="RefSeq" id="WP_124876661.1">
    <property type="nucleotide sequence ID" value="NZ_RQJO01000009.1"/>
</dbReference>